<dbReference type="AlphaFoldDB" id="A0A2D4F093"/>
<reference evidence="2" key="2">
    <citation type="submission" date="2017-11" db="EMBL/GenBank/DDBJ databases">
        <title>Coralsnake Venomics: Analyses of Venom Gland Transcriptomes and Proteomes of Six Brazilian Taxa.</title>
        <authorList>
            <person name="Aird S.D."/>
            <person name="Jorge da Silva N."/>
            <person name="Qiu L."/>
            <person name="Villar-Briones A."/>
            <person name="Aparecida-Saddi V."/>
            <person name="Campos-Telles M.P."/>
            <person name="Grau M."/>
            <person name="Mikheyev A.S."/>
        </authorList>
    </citation>
    <scope>NUCLEOTIDE SEQUENCE</scope>
    <source>
        <tissue evidence="2">Venom_gland</tissue>
    </source>
</reference>
<organism evidence="2">
    <name type="scientific">Micrurus corallinus</name>
    <name type="common">Brazilian coral snake</name>
    <dbReference type="NCBI Taxonomy" id="54390"/>
    <lineage>
        <taxon>Eukaryota</taxon>
        <taxon>Metazoa</taxon>
        <taxon>Chordata</taxon>
        <taxon>Craniata</taxon>
        <taxon>Vertebrata</taxon>
        <taxon>Euteleostomi</taxon>
        <taxon>Lepidosauria</taxon>
        <taxon>Squamata</taxon>
        <taxon>Bifurcata</taxon>
        <taxon>Unidentata</taxon>
        <taxon>Episquamata</taxon>
        <taxon>Toxicofera</taxon>
        <taxon>Serpentes</taxon>
        <taxon>Colubroidea</taxon>
        <taxon>Elapidae</taxon>
        <taxon>Elapinae</taxon>
        <taxon>Micrurus</taxon>
    </lineage>
</organism>
<feature type="coiled-coil region" evidence="1">
    <location>
        <begin position="9"/>
        <end position="57"/>
    </location>
</feature>
<evidence type="ECO:0000313" key="2">
    <source>
        <dbReference type="EMBL" id="LAA40898.1"/>
    </source>
</evidence>
<evidence type="ECO:0000256" key="1">
    <source>
        <dbReference type="SAM" id="Coils"/>
    </source>
</evidence>
<protein>
    <submittedName>
        <fullName evidence="2">Uncharacterized protein</fullName>
    </submittedName>
</protein>
<dbReference type="EMBL" id="IACJ01045630">
    <property type="protein sequence ID" value="LAA40898.1"/>
    <property type="molecule type" value="Transcribed_RNA"/>
</dbReference>
<accession>A0A2D4F093</accession>
<sequence>MQEQQIKTQENILQNHMELKGNINKLEDKVDTIQQAMQKNEKKLEEVELKTVQNEKKLELMDNKMMIINKRLEEQIIYLEMDRAEYYLRFQNIIESRDEDLNVLMAELLAPALQRETQEILLEIDEAFRVQTSYAR</sequence>
<name>A0A2D4F093_MICCO</name>
<keyword evidence="1" id="KW-0175">Coiled coil</keyword>
<proteinExistence type="predicted"/>
<reference evidence="2" key="1">
    <citation type="submission" date="2017-07" db="EMBL/GenBank/DDBJ databases">
        <authorList>
            <person name="Mikheyev A."/>
            <person name="Grau M."/>
        </authorList>
    </citation>
    <scope>NUCLEOTIDE SEQUENCE</scope>
    <source>
        <tissue evidence="2">Venom_gland</tissue>
    </source>
</reference>